<comment type="caution">
    <text evidence="6">The sequence shown here is derived from an EMBL/GenBank/DDBJ whole genome shotgun (WGS) entry which is preliminary data.</text>
</comment>
<evidence type="ECO:0000256" key="4">
    <source>
        <dbReference type="RuleBase" id="RU003704"/>
    </source>
</evidence>
<keyword evidence="7" id="KW-1185">Reference proteome</keyword>
<accession>A0A7X3MEJ4</accession>
<dbReference type="Pfam" id="PF00294">
    <property type="entry name" value="PfkB"/>
    <property type="match status" value="1"/>
</dbReference>
<organism evidence="6 7">
    <name type="scientific">Sporofaciens musculi</name>
    <dbReference type="NCBI Taxonomy" id="2681861"/>
    <lineage>
        <taxon>Bacteria</taxon>
        <taxon>Bacillati</taxon>
        <taxon>Bacillota</taxon>
        <taxon>Clostridia</taxon>
        <taxon>Lachnospirales</taxon>
        <taxon>Lachnospiraceae</taxon>
        <taxon>Sporofaciens</taxon>
    </lineage>
</organism>
<dbReference type="CDD" id="cd01166">
    <property type="entry name" value="KdgK"/>
    <property type="match status" value="1"/>
</dbReference>
<dbReference type="InterPro" id="IPR029056">
    <property type="entry name" value="Ribokinase-like"/>
</dbReference>
<evidence type="ECO:0000313" key="7">
    <source>
        <dbReference type="Proteomes" id="UP000460412"/>
    </source>
</evidence>
<dbReference type="Gene3D" id="3.40.1190.20">
    <property type="match status" value="1"/>
</dbReference>
<dbReference type="EMBL" id="WUQX01000001">
    <property type="protein sequence ID" value="MXP74872.1"/>
    <property type="molecule type" value="Genomic_DNA"/>
</dbReference>
<feature type="domain" description="Carbohydrate kinase PfkB" evidence="5">
    <location>
        <begin position="7"/>
        <end position="299"/>
    </location>
</feature>
<protein>
    <submittedName>
        <fullName evidence="6">Kinase</fullName>
    </submittedName>
</protein>
<evidence type="ECO:0000256" key="2">
    <source>
        <dbReference type="ARBA" id="ARBA00022679"/>
    </source>
</evidence>
<gene>
    <name evidence="6" type="ORF">GN277_05585</name>
</gene>
<evidence type="ECO:0000259" key="5">
    <source>
        <dbReference type="Pfam" id="PF00294"/>
    </source>
</evidence>
<dbReference type="GO" id="GO:0005829">
    <property type="term" value="C:cytosol"/>
    <property type="evidence" value="ECO:0007669"/>
    <property type="project" value="TreeGrafter"/>
</dbReference>
<dbReference type="PANTHER" id="PTHR10584:SF166">
    <property type="entry name" value="RIBOKINASE"/>
    <property type="match status" value="1"/>
</dbReference>
<reference evidence="6 7" key="1">
    <citation type="submission" date="2019-12" db="EMBL/GenBank/DDBJ databases">
        <title>Sporaefaciens musculi gen. nov., sp. nov., a novel bacterium isolated from the caecum of an obese mouse.</title>
        <authorList>
            <person name="Rasmussen T.S."/>
            <person name="Streidl T."/>
            <person name="Hitch T.C.A."/>
            <person name="Wortmann E."/>
            <person name="Deptula P."/>
            <person name="Hansen M."/>
            <person name="Nielsen D.S."/>
            <person name="Clavel T."/>
            <person name="Vogensen F.K."/>
        </authorList>
    </citation>
    <scope>NUCLEOTIDE SEQUENCE [LARGE SCALE GENOMIC DNA]</scope>
    <source>
        <strain evidence="6 7">WCA-9-b2</strain>
    </source>
</reference>
<name>A0A7X3MEJ4_9FIRM</name>
<sequence length="302" mass="32245">METGEPEVLVIGAAIIDVLVRPADEAVFHTGSYPAEDIRMSVGADALNEATVLARLGKKVGLVTVIGNDQAGDGILRHCRREGILLGDDCVREGMVTGINVVLVGKDANRSFLTNARGSLRKLSLSDIRMPFPESVKIICFASIFVFPKIGADELLHIFAQAKRQNKIVCADMTKRKNGETLKDMAEAFSYIDYLLPNHEEAMLLTGKDTAFEAARAILETGVKNVVIKCGKKGALVMNQKEAYMVPGKKGVSCVDTTGAGDSFAAGFIFALSKGGTLKECAEYGNECGARAVAVAGATEWL</sequence>
<evidence type="ECO:0000256" key="1">
    <source>
        <dbReference type="ARBA" id="ARBA00010688"/>
    </source>
</evidence>
<comment type="similarity">
    <text evidence="1 4">Belongs to the carbohydrate kinase PfkB family.</text>
</comment>
<keyword evidence="3 4" id="KW-0418">Kinase</keyword>
<dbReference type="RefSeq" id="WP_159750202.1">
    <property type="nucleotide sequence ID" value="NZ_CASSPE010000005.1"/>
</dbReference>
<keyword evidence="2 4" id="KW-0808">Transferase</keyword>
<dbReference type="InterPro" id="IPR002173">
    <property type="entry name" value="Carboh/pur_kinase_PfkB_CS"/>
</dbReference>
<dbReference type="GO" id="GO:0006796">
    <property type="term" value="P:phosphate-containing compound metabolic process"/>
    <property type="evidence" value="ECO:0007669"/>
    <property type="project" value="UniProtKB-ARBA"/>
</dbReference>
<dbReference type="GO" id="GO:0016301">
    <property type="term" value="F:kinase activity"/>
    <property type="evidence" value="ECO:0007669"/>
    <property type="project" value="UniProtKB-KW"/>
</dbReference>
<dbReference type="PROSITE" id="PS00584">
    <property type="entry name" value="PFKB_KINASES_2"/>
    <property type="match status" value="1"/>
</dbReference>
<dbReference type="InterPro" id="IPR002139">
    <property type="entry name" value="Ribo/fructo_kinase"/>
</dbReference>
<evidence type="ECO:0000256" key="3">
    <source>
        <dbReference type="ARBA" id="ARBA00022777"/>
    </source>
</evidence>
<proteinExistence type="inferred from homology"/>
<dbReference type="SUPFAM" id="SSF53613">
    <property type="entry name" value="Ribokinase-like"/>
    <property type="match status" value="1"/>
</dbReference>
<evidence type="ECO:0000313" key="6">
    <source>
        <dbReference type="EMBL" id="MXP74872.1"/>
    </source>
</evidence>
<dbReference type="PRINTS" id="PR00990">
    <property type="entry name" value="RIBOKINASE"/>
</dbReference>
<dbReference type="Proteomes" id="UP000460412">
    <property type="component" value="Unassembled WGS sequence"/>
</dbReference>
<dbReference type="PANTHER" id="PTHR10584">
    <property type="entry name" value="SUGAR KINASE"/>
    <property type="match status" value="1"/>
</dbReference>
<dbReference type="AlphaFoldDB" id="A0A7X3MEJ4"/>
<dbReference type="InterPro" id="IPR011611">
    <property type="entry name" value="PfkB_dom"/>
</dbReference>